<evidence type="ECO:0000313" key="10">
    <source>
        <dbReference type="EnsemblPlants" id="EMT15893"/>
    </source>
</evidence>
<dbReference type="Pfam" id="PF00069">
    <property type="entry name" value="Pkinase"/>
    <property type="match status" value="1"/>
</dbReference>
<sequence length="815" mass="93201">MSMHEYGFVSMLKTRQVKLKLHRLGWASSGKRLVQASDGNLLCSVYIGQYDTNLVSRQFDLLSVIQIREPTALPLSLLKDITGDFSDDQEIGRGGFAVVYKGIFGDKVIAVKKLSHAYMHETEFDREIECLMRAKHKNVVRFLGYCDDTQRSREIFDGKHVMAEIHQRLLCFEYVRKESLDKYINGAYREWGTCYKIIKGICEGLQYLHDNHIIHLDLKPANILLDDNMEPKIADFGLSRCFDENQSRDITKTILGTIGYLAPEIREGGVIARSADLYSVGVIMLEILTGQKGYQDIGDVLESWSDRLERSQRDTLCEQIRVCYEIALECREFNPKMRPPSARDIIDRLHTMESIQGWFEKIFYFSTEPAQLPGSAYGLVETKPPLPVKVGQCGAATKMASIYDMVEPMSYLCVSVVKARDLPTMDITGALDPYVEVKLGNFKSVTRHLEKNANPVWRQMFTFSAAHLQSNQLEVIVRHKDVLRADFVGRVVFDMSDIPSRLPPDSQLAPQWYSLSDAHGERVPHGDILGGIMLADEAFPEAWHSDAHSLSREGLTNTRSKVYYSPKLIYLKVVEYMLDVDSHMFSLRRSKANFYRITSLFSGVVAVGKWFDGICKWKNPLTTILVHVVFLKLVCYPELILPVVFLCMIIIGARNYFRRPQGPPHIDMMLSRVELAHPNEMGVELDTMLRWYKDVSHPDELDEEFDTFPTSKPSDTVRRRYDRLRGLAGMVQTVVGNLAAQGERAQSLLSWRDPRLTPVFIALSLVMPVVLYLIPFRVLTMVVGWYFLRPPWFRGRTNLLLNLYSRLPSKDDVML</sequence>
<dbReference type="AlphaFoldDB" id="N1QY84"/>
<dbReference type="InterPro" id="IPR000008">
    <property type="entry name" value="C2_dom"/>
</dbReference>
<dbReference type="Gene3D" id="1.10.510.10">
    <property type="entry name" value="Transferase(Phosphotransferase) domain 1"/>
    <property type="match status" value="1"/>
</dbReference>
<dbReference type="InterPro" id="IPR047259">
    <property type="entry name" value="QUIRKY-like"/>
</dbReference>
<evidence type="ECO:0000256" key="7">
    <source>
        <dbReference type="ARBA" id="ARBA00022840"/>
    </source>
</evidence>
<dbReference type="InterPro" id="IPR035892">
    <property type="entry name" value="C2_domain_sf"/>
</dbReference>
<dbReference type="Pfam" id="PF00168">
    <property type="entry name" value="C2"/>
    <property type="match status" value="1"/>
</dbReference>
<keyword evidence="7" id="KW-0067">ATP-binding</keyword>
<dbReference type="InterPro" id="IPR013583">
    <property type="entry name" value="MCTP_C"/>
</dbReference>
<dbReference type="InterPro" id="IPR011009">
    <property type="entry name" value="Kinase-like_dom_sf"/>
</dbReference>
<dbReference type="SMART" id="SM00239">
    <property type="entry name" value="C2"/>
    <property type="match status" value="1"/>
</dbReference>
<evidence type="ECO:0000256" key="9">
    <source>
        <dbReference type="ARBA" id="ARBA00023136"/>
    </source>
</evidence>
<organism evidence="10">
    <name type="scientific">Aegilops tauschii</name>
    <name type="common">Tausch's goatgrass</name>
    <name type="synonym">Aegilops squarrosa</name>
    <dbReference type="NCBI Taxonomy" id="37682"/>
    <lineage>
        <taxon>Eukaryota</taxon>
        <taxon>Viridiplantae</taxon>
        <taxon>Streptophyta</taxon>
        <taxon>Embryophyta</taxon>
        <taxon>Tracheophyta</taxon>
        <taxon>Spermatophyta</taxon>
        <taxon>Magnoliopsida</taxon>
        <taxon>Liliopsida</taxon>
        <taxon>Poales</taxon>
        <taxon>Poaceae</taxon>
        <taxon>BOP clade</taxon>
        <taxon>Pooideae</taxon>
        <taxon>Triticodae</taxon>
        <taxon>Triticeae</taxon>
        <taxon>Triticinae</taxon>
        <taxon>Aegilops</taxon>
    </lineage>
</organism>
<dbReference type="Gene3D" id="3.30.200.20">
    <property type="entry name" value="Phosphorylase Kinase, domain 1"/>
    <property type="match status" value="1"/>
</dbReference>
<name>N1QY84_AEGTA</name>
<dbReference type="SUPFAM" id="SSF56112">
    <property type="entry name" value="Protein kinase-like (PK-like)"/>
    <property type="match status" value="1"/>
</dbReference>
<protein>
    <submittedName>
        <fullName evidence="10">Cysteine-rich receptor-like protein kinase 8</fullName>
    </submittedName>
</protein>
<dbReference type="SUPFAM" id="SSF49562">
    <property type="entry name" value="C2 domain (Calcium/lipid-binding domain, CaLB)"/>
    <property type="match status" value="1"/>
</dbReference>
<evidence type="ECO:0000256" key="4">
    <source>
        <dbReference type="ARBA" id="ARBA00022737"/>
    </source>
</evidence>
<dbReference type="PANTHER" id="PTHR31425">
    <property type="entry name" value="PHOSPHORIBOSYLANTHRANILATE TRANSFERASE ISOFORM 1"/>
    <property type="match status" value="1"/>
</dbReference>
<evidence type="ECO:0000256" key="8">
    <source>
        <dbReference type="ARBA" id="ARBA00022989"/>
    </source>
</evidence>
<dbReference type="PROSITE" id="PS50011">
    <property type="entry name" value="PROTEIN_KINASE_DOM"/>
    <property type="match status" value="1"/>
</dbReference>
<dbReference type="InterPro" id="IPR017441">
    <property type="entry name" value="Protein_kinase_ATP_BS"/>
</dbReference>
<dbReference type="InterPro" id="IPR000719">
    <property type="entry name" value="Prot_kinase_dom"/>
</dbReference>
<dbReference type="InterPro" id="IPR008271">
    <property type="entry name" value="Ser/Thr_kinase_AS"/>
</dbReference>
<dbReference type="PROSITE" id="PS50004">
    <property type="entry name" value="C2"/>
    <property type="match status" value="1"/>
</dbReference>
<dbReference type="Pfam" id="PF08372">
    <property type="entry name" value="PRT_C"/>
    <property type="match status" value="1"/>
</dbReference>
<evidence type="ECO:0000256" key="1">
    <source>
        <dbReference type="ARBA" id="ARBA00004141"/>
    </source>
</evidence>
<evidence type="ECO:0000256" key="2">
    <source>
        <dbReference type="ARBA" id="ARBA00022679"/>
    </source>
</evidence>
<dbReference type="EnsemblPlants" id="EMT15893">
    <property type="protein sequence ID" value="EMT15893"/>
    <property type="gene ID" value="F775_24659"/>
</dbReference>
<keyword evidence="2" id="KW-0808">Transferase</keyword>
<evidence type="ECO:0000256" key="5">
    <source>
        <dbReference type="ARBA" id="ARBA00022741"/>
    </source>
</evidence>
<dbReference type="PANTHER" id="PTHR31425:SF27">
    <property type="entry name" value="OS04G0691800 PROTEIN"/>
    <property type="match status" value="1"/>
</dbReference>
<proteinExistence type="predicted"/>
<dbReference type="PROSITE" id="PS00107">
    <property type="entry name" value="PROTEIN_KINASE_ATP"/>
    <property type="match status" value="1"/>
</dbReference>
<reference evidence="10" key="1">
    <citation type="submission" date="2015-06" db="UniProtKB">
        <authorList>
            <consortium name="EnsemblPlants"/>
        </authorList>
    </citation>
    <scope>IDENTIFICATION</scope>
</reference>
<dbReference type="GO" id="GO:0004672">
    <property type="term" value="F:protein kinase activity"/>
    <property type="evidence" value="ECO:0007669"/>
    <property type="project" value="InterPro"/>
</dbReference>
<dbReference type="SMART" id="SM00220">
    <property type="entry name" value="S_TKc"/>
    <property type="match status" value="1"/>
</dbReference>
<keyword evidence="3" id="KW-0812">Transmembrane</keyword>
<keyword evidence="6" id="KW-0418">Kinase</keyword>
<dbReference type="GO" id="GO:0016020">
    <property type="term" value="C:membrane"/>
    <property type="evidence" value="ECO:0007669"/>
    <property type="project" value="UniProtKB-SubCell"/>
</dbReference>
<dbReference type="GO" id="GO:0005524">
    <property type="term" value="F:ATP binding"/>
    <property type="evidence" value="ECO:0007669"/>
    <property type="project" value="UniProtKB-UniRule"/>
</dbReference>
<dbReference type="PROSITE" id="PS00108">
    <property type="entry name" value="PROTEIN_KINASE_ST"/>
    <property type="match status" value="1"/>
</dbReference>
<comment type="subcellular location">
    <subcellularLocation>
        <location evidence="1">Membrane</location>
        <topology evidence="1">Multi-pass membrane protein</topology>
    </subcellularLocation>
</comment>
<evidence type="ECO:0000256" key="6">
    <source>
        <dbReference type="ARBA" id="ARBA00022777"/>
    </source>
</evidence>
<evidence type="ECO:0000256" key="3">
    <source>
        <dbReference type="ARBA" id="ARBA00022692"/>
    </source>
</evidence>
<dbReference type="Gene3D" id="2.60.40.150">
    <property type="entry name" value="C2 domain"/>
    <property type="match status" value="1"/>
</dbReference>
<accession>N1QY84</accession>
<keyword evidence="9" id="KW-0472">Membrane</keyword>
<keyword evidence="8" id="KW-1133">Transmembrane helix</keyword>
<dbReference type="FunFam" id="1.10.510.10:FF:000870">
    <property type="entry name" value="OSJNBa0016N04.16-like protein"/>
    <property type="match status" value="1"/>
</dbReference>
<keyword evidence="5" id="KW-0547">Nucleotide-binding</keyword>
<keyword evidence="4" id="KW-0677">Repeat</keyword>